<dbReference type="SUPFAM" id="SSF47413">
    <property type="entry name" value="lambda repressor-like DNA-binding domains"/>
    <property type="match status" value="1"/>
</dbReference>
<dbReference type="AlphaFoldDB" id="A0A2Z2NR59"/>
<accession>A0A2Z2NR59</accession>
<protein>
    <submittedName>
        <fullName evidence="5">HTH-type transcriptional regulator RafR</fullName>
    </submittedName>
</protein>
<dbReference type="GO" id="GO:0000976">
    <property type="term" value="F:transcription cis-regulatory region binding"/>
    <property type="evidence" value="ECO:0007669"/>
    <property type="project" value="TreeGrafter"/>
</dbReference>
<feature type="domain" description="HTH lacI-type" evidence="4">
    <location>
        <begin position="17"/>
        <end position="71"/>
    </location>
</feature>
<dbReference type="InterPro" id="IPR028082">
    <property type="entry name" value="Peripla_BP_I"/>
</dbReference>
<dbReference type="GO" id="GO:0003700">
    <property type="term" value="F:DNA-binding transcription factor activity"/>
    <property type="evidence" value="ECO:0007669"/>
    <property type="project" value="TreeGrafter"/>
</dbReference>
<dbReference type="Gene3D" id="3.40.50.2300">
    <property type="match status" value="2"/>
</dbReference>
<dbReference type="InterPro" id="IPR025997">
    <property type="entry name" value="SBP_2_dom"/>
</dbReference>
<name>A0A2Z2NR59_9GAMM</name>
<dbReference type="Pfam" id="PF00356">
    <property type="entry name" value="LacI"/>
    <property type="match status" value="1"/>
</dbReference>
<dbReference type="CDD" id="cd01392">
    <property type="entry name" value="HTH_LacI"/>
    <property type="match status" value="1"/>
</dbReference>
<dbReference type="PROSITE" id="PS50932">
    <property type="entry name" value="HTH_LACI_2"/>
    <property type="match status" value="1"/>
</dbReference>
<dbReference type="GO" id="GO:0055085">
    <property type="term" value="P:transmembrane transport"/>
    <property type="evidence" value="ECO:0007669"/>
    <property type="project" value="UniProtKB-ARBA"/>
</dbReference>
<dbReference type="SUPFAM" id="SSF53822">
    <property type="entry name" value="Periplasmic binding protein-like I"/>
    <property type="match status" value="1"/>
</dbReference>
<gene>
    <name evidence="5" type="primary">rafR_3</name>
    <name evidence="5" type="ORF">IMCC3135_18720</name>
</gene>
<evidence type="ECO:0000313" key="6">
    <source>
        <dbReference type="Proteomes" id="UP000250079"/>
    </source>
</evidence>
<sequence length="347" mass="37532">MKKPEQPRAVTRPSERPTLRTVADACGLAVTTVSRALNNASDIAQSTRIRVRSVADELGYVPNRAGRGLRTGRTHMISLVLPARVEITGYTTSIISSLGEVCRDAGFELSATPEIPHDDELTIVKSIVQNHRADGIVISHTSPQDLRVRYLIENGFPFVTHGRTELASAHASVDFDNERFAEMAANRLAERGRKRLMLVGAPASLTYQTHLLNGFRRSIARNGLDCLEPPEPLGLDMPLDKLRGIITALFRSGNAPDGIVSAGDNATLAIMAGIHDAGLTPGIDAEVVTKQTSATIDHVLPIIDSCFEDITLTGTRLGETLLKLISGQLPTEQLNTIIAPEPRFRLG</sequence>
<reference evidence="5 6" key="1">
    <citation type="submission" date="2016-12" db="EMBL/GenBank/DDBJ databases">
        <authorList>
            <person name="Song W.-J."/>
            <person name="Kurnit D.M."/>
        </authorList>
    </citation>
    <scope>NUCLEOTIDE SEQUENCE [LARGE SCALE GENOMIC DNA]</scope>
    <source>
        <strain evidence="5 6">IMCC3135</strain>
    </source>
</reference>
<dbReference type="OrthoDB" id="6619319at2"/>
<evidence type="ECO:0000259" key="4">
    <source>
        <dbReference type="PROSITE" id="PS50932"/>
    </source>
</evidence>
<proteinExistence type="predicted"/>
<evidence type="ECO:0000256" key="1">
    <source>
        <dbReference type="ARBA" id="ARBA00023015"/>
    </source>
</evidence>
<dbReference type="KEGG" id="gai:IMCC3135_18720"/>
<dbReference type="InterPro" id="IPR010982">
    <property type="entry name" value="Lambda_DNA-bd_dom_sf"/>
</dbReference>
<dbReference type="SMART" id="SM00354">
    <property type="entry name" value="HTH_LACI"/>
    <property type="match status" value="1"/>
</dbReference>
<dbReference type="RefSeq" id="WP_088918954.1">
    <property type="nucleotide sequence ID" value="NZ_CP018632.1"/>
</dbReference>
<evidence type="ECO:0000313" key="5">
    <source>
        <dbReference type="EMBL" id="ASJ73823.1"/>
    </source>
</evidence>
<dbReference type="Proteomes" id="UP000250079">
    <property type="component" value="Chromosome"/>
</dbReference>
<keyword evidence="1" id="KW-0805">Transcription regulation</keyword>
<organism evidence="5 6">
    <name type="scientific">Granulosicoccus antarcticus IMCC3135</name>
    <dbReference type="NCBI Taxonomy" id="1192854"/>
    <lineage>
        <taxon>Bacteria</taxon>
        <taxon>Pseudomonadati</taxon>
        <taxon>Pseudomonadota</taxon>
        <taxon>Gammaproteobacteria</taxon>
        <taxon>Chromatiales</taxon>
        <taxon>Granulosicoccaceae</taxon>
        <taxon>Granulosicoccus</taxon>
    </lineage>
</organism>
<dbReference type="PANTHER" id="PTHR30146">
    <property type="entry name" value="LACI-RELATED TRANSCRIPTIONAL REPRESSOR"/>
    <property type="match status" value="1"/>
</dbReference>
<dbReference type="Gene3D" id="1.10.260.40">
    <property type="entry name" value="lambda repressor-like DNA-binding domains"/>
    <property type="match status" value="1"/>
</dbReference>
<evidence type="ECO:0000256" key="3">
    <source>
        <dbReference type="ARBA" id="ARBA00023163"/>
    </source>
</evidence>
<dbReference type="Pfam" id="PF13407">
    <property type="entry name" value="Peripla_BP_4"/>
    <property type="match status" value="1"/>
</dbReference>
<keyword evidence="2" id="KW-0238">DNA-binding</keyword>
<dbReference type="CDD" id="cd20009">
    <property type="entry name" value="PBP1_RafR-like"/>
    <property type="match status" value="1"/>
</dbReference>
<dbReference type="InterPro" id="IPR000843">
    <property type="entry name" value="HTH_LacI"/>
</dbReference>
<keyword evidence="6" id="KW-1185">Reference proteome</keyword>
<evidence type="ECO:0000256" key="2">
    <source>
        <dbReference type="ARBA" id="ARBA00023125"/>
    </source>
</evidence>
<dbReference type="EMBL" id="CP018632">
    <property type="protein sequence ID" value="ASJ73823.1"/>
    <property type="molecule type" value="Genomic_DNA"/>
</dbReference>
<keyword evidence="3" id="KW-0804">Transcription</keyword>
<dbReference type="PANTHER" id="PTHR30146:SF109">
    <property type="entry name" value="HTH-TYPE TRANSCRIPTIONAL REGULATOR GALS"/>
    <property type="match status" value="1"/>
</dbReference>